<accession>A0A1I1HUX6</accession>
<dbReference type="Proteomes" id="UP000199577">
    <property type="component" value="Unassembled WGS sequence"/>
</dbReference>
<gene>
    <name evidence="2" type="ORF">SAMN05421747_10715</name>
</gene>
<sequence>MVSNVVKISILICHLRNFNATLLRIMKRCVQMSKVFMQIAAISVMMAVISVPLMYAMHTHHHAGSPCESHNHHEENHDDAAAMQDCTFCQLYTHYIPAQAVLKPAFTLCAPLFQLKRLAAHPVAKAPNEGLCDRHTNKGPPLVSQSV</sequence>
<reference evidence="3" key="1">
    <citation type="submission" date="2016-10" db="EMBL/GenBank/DDBJ databases">
        <authorList>
            <person name="Varghese N."/>
            <person name="Submissions S."/>
        </authorList>
    </citation>
    <scope>NUCLEOTIDE SEQUENCE [LARGE SCALE GENOMIC DNA]</scope>
    <source>
        <strain evidence="3">DSM 22900</strain>
    </source>
</reference>
<keyword evidence="1" id="KW-0472">Membrane</keyword>
<proteinExistence type="predicted"/>
<evidence type="ECO:0000313" key="2">
    <source>
        <dbReference type="EMBL" id="SFC25233.1"/>
    </source>
</evidence>
<evidence type="ECO:0008006" key="4">
    <source>
        <dbReference type="Google" id="ProtNLM"/>
    </source>
</evidence>
<keyword evidence="1" id="KW-0812">Transmembrane</keyword>
<keyword evidence="3" id="KW-1185">Reference proteome</keyword>
<dbReference type="EMBL" id="FOLL01000007">
    <property type="protein sequence ID" value="SFC25233.1"/>
    <property type="molecule type" value="Genomic_DNA"/>
</dbReference>
<dbReference type="STRING" id="623281.SAMN05421747_10715"/>
<organism evidence="2 3">
    <name type="scientific">Parapedobacter composti</name>
    <dbReference type="NCBI Taxonomy" id="623281"/>
    <lineage>
        <taxon>Bacteria</taxon>
        <taxon>Pseudomonadati</taxon>
        <taxon>Bacteroidota</taxon>
        <taxon>Sphingobacteriia</taxon>
        <taxon>Sphingobacteriales</taxon>
        <taxon>Sphingobacteriaceae</taxon>
        <taxon>Parapedobacter</taxon>
    </lineage>
</organism>
<keyword evidence="1" id="KW-1133">Transmembrane helix</keyword>
<name>A0A1I1HUX6_9SPHI</name>
<feature type="transmembrane region" description="Helical" evidence="1">
    <location>
        <begin position="35"/>
        <end position="57"/>
    </location>
</feature>
<evidence type="ECO:0000313" key="3">
    <source>
        <dbReference type="Proteomes" id="UP000199577"/>
    </source>
</evidence>
<protein>
    <recommendedName>
        <fullName evidence="4">DUF2946 domain-containing protein</fullName>
    </recommendedName>
</protein>
<evidence type="ECO:0000256" key="1">
    <source>
        <dbReference type="SAM" id="Phobius"/>
    </source>
</evidence>
<dbReference type="AlphaFoldDB" id="A0A1I1HUX6"/>